<sequence length="51" mass="6352">MTILYQTHIYGYNYHTIYKKMSRNNIQLLLRNEDQTKKQFQTQFMRSKHVV</sequence>
<evidence type="ECO:0000313" key="1">
    <source>
        <dbReference type="EMBL" id="QHT94753.1"/>
    </source>
</evidence>
<name>A0A6C0IT81_9ZZZZ</name>
<proteinExistence type="predicted"/>
<reference evidence="1" key="1">
    <citation type="journal article" date="2020" name="Nature">
        <title>Giant virus diversity and host interactions through global metagenomics.</title>
        <authorList>
            <person name="Schulz F."/>
            <person name="Roux S."/>
            <person name="Paez-Espino D."/>
            <person name="Jungbluth S."/>
            <person name="Walsh D.A."/>
            <person name="Denef V.J."/>
            <person name="McMahon K.D."/>
            <person name="Konstantinidis K.T."/>
            <person name="Eloe-Fadrosh E.A."/>
            <person name="Kyrpides N.C."/>
            <person name="Woyke T."/>
        </authorList>
    </citation>
    <scope>NUCLEOTIDE SEQUENCE</scope>
    <source>
        <strain evidence="1">GVMAG-M-3300024261-26</strain>
    </source>
</reference>
<accession>A0A6C0IT81</accession>
<dbReference type="AlphaFoldDB" id="A0A6C0IT81"/>
<organism evidence="1">
    <name type="scientific">viral metagenome</name>
    <dbReference type="NCBI Taxonomy" id="1070528"/>
    <lineage>
        <taxon>unclassified sequences</taxon>
        <taxon>metagenomes</taxon>
        <taxon>organismal metagenomes</taxon>
    </lineage>
</organism>
<protein>
    <submittedName>
        <fullName evidence="1">Uncharacterized protein</fullName>
    </submittedName>
</protein>
<dbReference type="EMBL" id="MN740230">
    <property type="protein sequence ID" value="QHT94753.1"/>
    <property type="molecule type" value="Genomic_DNA"/>
</dbReference>